<dbReference type="PANTHER" id="PTHR47451:SF1">
    <property type="entry name" value="ARM REPEAT SUPERFAMILY PROTEIN"/>
    <property type="match status" value="1"/>
</dbReference>
<dbReference type="EMBL" id="BMAC01000449">
    <property type="protein sequence ID" value="GFP96648.1"/>
    <property type="molecule type" value="Genomic_DNA"/>
</dbReference>
<evidence type="ECO:0000256" key="1">
    <source>
        <dbReference type="ARBA" id="ARBA00022737"/>
    </source>
</evidence>
<dbReference type="SUPFAM" id="SSF48371">
    <property type="entry name" value="ARM repeat"/>
    <property type="match status" value="2"/>
</dbReference>
<reference evidence="3" key="1">
    <citation type="submission" date="2020-07" db="EMBL/GenBank/DDBJ databases">
        <title>Ethylene signaling mediates host invasion by parasitic plants.</title>
        <authorList>
            <person name="Yoshida S."/>
        </authorList>
    </citation>
    <scope>NUCLEOTIDE SEQUENCE</scope>
    <source>
        <strain evidence="3">Okayama</strain>
    </source>
</reference>
<dbReference type="InterPro" id="IPR016024">
    <property type="entry name" value="ARM-type_fold"/>
</dbReference>
<accession>A0A830CHP0</accession>
<evidence type="ECO:0000313" key="4">
    <source>
        <dbReference type="Proteomes" id="UP000653305"/>
    </source>
</evidence>
<dbReference type="OrthoDB" id="409644at2759"/>
<dbReference type="AlphaFoldDB" id="A0A830CHP0"/>
<dbReference type="Proteomes" id="UP000653305">
    <property type="component" value="Unassembled WGS sequence"/>
</dbReference>
<feature type="repeat" description="ARM" evidence="2">
    <location>
        <begin position="718"/>
        <end position="762"/>
    </location>
</feature>
<proteinExistence type="predicted"/>
<dbReference type="Gene3D" id="1.25.10.10">
    <property type="entry name" value="Leucine-rich Repeat Variant"/>
    <property type="match status" value="3"/>
</dbReference>
<dbReference type="PROSITE" id="PS50176">
    <property type="entry name" value="ARM_REPEAT"/>
    <property type="match status" value="2"/>
</dbReference>
<dbReference type="InterPro" id="IPR011989">
    <property type="entry name" value="ARM-like"/>
</dbReference>
<comment type="caution">
    <text evidence="3">The sequence shown here is derived from an EMBL/GenBank/DDBJ whole genome shotgun (WGS) entry which is preliminary data.</text>
</comment>
<organism evidence="3 4">
    <name type="scientific">Phtheirospermum japonicum</name>
    <dbReference type="NCBI Taxonomy" id="374723"/>
    <lineage>
        <taxon>Eukaryota</taxon>
        <taxon>Viridiplantae</taxon>
        <taxon>Streptophyta</taxon>
        <taxon>Embryophyta</taxon>
        <taxon>Tracheophyta</taxon>
        <taxon>Spermatophyta</taxon>
        <taxon>Magnoliopsida</taxon>
        <taxon>eudicotyledons</taxon>
        <taxon>Gunneridae</taxon>
        <taxon>Pentapetalae</taxon>
        <taxon>asterids</taxon>
        <taxon>lamiids</taxon>
        <taxon>Lamiales</taxon>
        <taxon>Orobanchaceae</taxon>
        <taxon>Orobanchaceae incertae sedis</taxon>
        <taxon>Phtheirospermum</taxon>
    </lineage>
</organism>
<dbReference type="Pfam" id="PF00514">
    <property type="entry name" value="Arm"/>
    <property type="match status" value="1"/>
</dbReference>
<sequence length="789" mass="85959">MPVKVISVKIKFTKNQVFQHHYLLLGLRNPSSKISVSTRACSDGGQAEIFSAKKIQSSSSDVETLNSSSSSGSNDGYVSLFIRMLGLDNDPQDREHAVVALWKYSLGGKHCVDNIMKYDGTVNLIVNLLKSDSDSAREAAAGLLRVISSINLYRDSVAQSGAIEELTGLLTRSSLSSDVKEQTICTLWNLSVDEKLSAKMTSSEILPLLIKNLEDEDNKVKEASGGVLANLTLSQSNHKIMAKLLTADVEESKLIRKVARNALLELAKDDYNRILIMDEGLVLVPLIGASAYKSFRPSLYSWPSLPDGTKIEQSPKGPSRYGASELLLGLNIDNENADLEDAKANALVGRTQQQFLARIGAIEIEDDGISNGEGSSSQRLTLLPWVDGVARLVLILGLEDESAVARAAGSIADASINEHIRFSFKVAGAVKTLVELISHSSETVRLAVVQALDRLSISNNVCQTIEAEGVLQPLVNLLKQTKSEVEKLFCEMQILNILTRILDPNKEMKPKFYNGSVVDSEFVGCLVDILKSSNPDLQRKAASVLEFVAVIEAEASIQKLISAGIESGLEAVFQQKSLLEMESDTDIHILELEEAGQAVTAASRLLTKLLDYEKFRLTVNSQNLTNLLRPILVSTIPLQYKDWVAACLVKLGSLSGRNLDFEDPVNMEVTLHETIPRLIEQIESSFSDAEVRENAVLELNRIISEGMVDATRAVASQGGIFALVKLLTESGGGERAVEASLALLYNMSMDSENHAAIIAAGAVPILRKLVLTQGPHWTRALRLLRTLPF</sequence>
<gene>
    <name evidence="3" type="ORF">PHJA_001808900</name>
</gene>
<feature type="repeat" description="ARM" evidence="2">
    <location>
        <begin position="161"/>
        <end position="194"/>
    </location>
</feature>
<name>A0A830CHP0_9LAMI</name>
<evidence type="ECO:0000313" key="3">
    <source>
        <dbReference type="EMBL" id="GFP96648.1"/>
    </source>
</evidence>
<protein>
    <submittedName>
        <fullName evidence="3">Uncharacterized protein</fullName>
    </submittedName>
</protein>
<evidence type="ECO:0000256" key="2">
    <source>
        <dbReference type="PROSITE-ProRule" id="PRU00259"/>
    </source>
</evidence>
<dbReference type="InterPro" id="IPR000225">
    <property type="entry name" value="Armadillo"/>
</dbReference>
<keyword evidence="4" id="KW-1185">Reference proteome</keyword>
<dbReference type="SMART" id="SM00185">
    <property type="entry name" value="ARM"/>
    <property type="match status" value="9"/>
</dbReference>
<keyword evidence="1" id="KW-0677">Repeat</keyword>
<dbReference type="PANTHER" id="PTHR47451">
    <property type="entry name" value="ARM REPEAT SUPERFAMILY PROTEIN"/>
    <property type="match status" value="1"/>
</dbReference>